<dbReference type="GO" id="GO:0006355">
    <property type="term" value="P:regulation of DNA-templated transcription"/>
    <property type="evidence" value="ECO:0007669"/>
    <property type="project" value="InterPro"/>
</dbReference>
<dbReference type="GO" id="GO:0000160">
    <property type="term" value="P:phosphorelay signal transduction system"/>
    <property type="evidence" value="ECO:0007669"/>
    <property type="project" value="InterPro"/>
</dbReference>
<dbReference type="Gene3D" id="3.40.50.300">
    <property type="entry name" value="P-loop containing nucleotide triphosphate hydrolases"/>
    <property type="match status" value="1"/>
</dbReference>
<dbReference type="InterPro" id="IPR019734">
    <property type="entry name" value="TPR_rpt"/>
</dbReference>
<dbReference type="Proteomes" id="UP000014139">
    <property type="component" value="Unassembled WGS sequence"/>
</dbReference>
<keyword evidence="10" id="KW-1185">Reference proteome</keyword>
<feature type="DNA-binding region" description="OmpR/PhoB-type" evidence="6">
    <location>
        <begin position="1"/>
        <end position="94"/>
    </location>
</feature>
<dbReference type="GO" id="GO:0003677">
    <property type="term" value="F:DNA binding"/>
    <property type="evidence" value="ECO:0007669"/>
    <property type="project" value="UniProtKB-UniRule"/>
</dbReference>
<dbReference type="InterPro" id="IPR036388">
    <property type="entry name" value="WH-like_DNA-bd_sf"/>
</dbReference>
<dbReference type="Pfam" id="PF13424">
    <property type="entry name" value="TPR_12"/>
    <property type="match status" value="3"/>
</dbReference>
<dbReference type="SUPFAM" id="SSF52540">
    <property type="entry name" value="P-loop containing nucleoside triphosphate hydrolases"/>
    <property type="match status" value="1"/>
</dbReference>
<dbReference type="PRINTS" id="PR00364">
    <property type="entry name" value="DISEASERSIST"/>
</dbReference>
<dbReference type="SMART" id="SM01043">
    <property type="entry name" value="BTAD"/>
    <property type="match status" value="1"/>
</dbReference>
<dbReference type="SMART" id="SM00862">
    <property type="entry name" value="Trans_reg_C"/>
    <property type="match status" value="1"/>
</dbReference>
<dbReference type="SUPFAM" id="SSF46894">
    <property type="entry name" value="C-terminal effector domain of the bipartite response regulators"/>
    <property type="match status" value="1"/>
</dbReference>
<dbReference type="RefSeq" id="WP_003089574.1">
    <property type="nucleotide sequence ID" value="NZ_AOUO01000286.1"/>
</dbReference>
<dbReference type="PROSITE" id="PS51755">
    <property type="entry name" value="OMPR_PHOB"/>
    <property type="match status" value="1"/>
</dbReference>
<gene>
    <name evidence="9" type="ORF">H480_20309</name>
</gene>
<comment type="similarity">
    <text evidence="1">Belongs to the AfsR/DnrI/RedD regulatory family.</text>
</comment>
<dbReference type="InterPro" id="IPR051677">
    <property type="entry name" value="AfsR-DnrI-RedD_regulator"/>
</dbReference>
<dbReference type="InterPro" id="IPR005158">
    <property type="entry name" value="BTAD"/>
</dbReference>
<reference evidence="9 10" key="1">
    <citation type="submission" date="2013-02" db="EMBL/GenBank/DDBJ databases">
        <title>Draft genome sequence of Amycolatopsis vancoresmycina strain DSM 44592T.</title>
        <authorList>
            <person name="Kumar S."/>
            <person name="Kaur N."/>
            <person name="Kaur C."/>
            <person name="Raghava G.P.S."/>
            <person name="Mayilraj S."/>
        </authorList>
    </citation>
    <scope>NUCLEOTIDE SEQUENCE [LARGE SCALE GENOMIC DNA]</scope>
    <source>
        <strain evidence="9 10">DSM 44592</strain>
    </source>
</reference>
<dbReference type="eggNOG" id="COG3903">
    <property type="taxonomic scope" value="Bacteria"/>
</dbReference>
<evidence type="ECO:0000256" key="6">
    <source>
        <dbReference type="PROSITE-ProRule" id="PRU01091"/>
    </source>
</evidence>
<feature type="repeat" description="TPR" evidence="5">
    <location>
        <begin position="719"/>
        <end position="752"/>
    </location>
</feature>
<keyword evidence="5" id="KW-0802">TPR repeat</keyword>
<dbReference type="InterPro" id="IPR016032">
    <property type="entry name" value="Sig_transdc_resp-reg_C-effctor"/>
</dbReference>
<dbReference type="PATRIC" id="fig|1292037.4.peg.3854"/>
<evidence type="ECO:0000256" key="2">
    <source>
        <dbReference type="ARBA" id="ARBA00023015"/>
    </source>
</evidence>
<comment type="caution">
    <text evidence="9">The sequence shown here is derived from an EMBL/GenBank/DDBJ whole genome shotgun (WGS) entry which is preliminary data.</text>
</comment>
<dbReference type="PANTHER" id="PTHR35807">
    <property type="entry name" value="TRANSCRIPTIONAL REGULATOR REDD-RELATED"/>
    <property type="match status" value="1"/>
</dbReference>
<dbReference type="CDD" id="cd15831">
    <property type="entry name" value="BTAD"/>
    <property type="match status" value="1"/>
</dbReference>
<feature type="repeat" description="TPR" evidence="5">
    <location>
        <begin position="839"/>
        <end position="872"/>
    </location>
</feature>
<dbReference type="InterPro" id="IPR011990">
    <property type="entry name" value="TPR-like_helical_dom_sf"/>
</dbReference>
<evidence type="ECO:0000313" key="10">
    <source>
        <dbReference type="Proteomes" id="UP000014139"/>
    </source>
</evidence>
<evidence type="ECO:0000256" key="1">
    <source>
        <dbReference type="ARBA" id="ARBA00005820"/>
    </source>
</evidence>
<accession>R1HSX9</accession>
<evidence type="ECO:0000256" key="3">
    <source>
        <dbReference type="ARBA" id="ARBA00023125"/>
    </source>
</evidence>
<dbReference type="SUPFAM" id="SSF48452">
    <property type="entry name" value="TPR-like"/>
    <property type="match status" value="2"/>
</dbReference>
<dbReference type="eggNOG" id="COG3629">
    <property type="taxonomic scope" value="Bacteria"/>
</dbReference>
<dbReference type="InterPro" id="IPR001867">
    <property type="entry name" value="OmpR/PhoB-type_DNA-bd"/>
</dbReference>
<keyword evidence="4" id="KW-0804">Transcription</keyword>
<sequence length="940" mass="100366">MGVADRLELRLLGPVEVWRGADRLAVSSRHQRSVLAALALRPGRVVSVSALVDAVWEEEAPPSARRQVIKLVSRLRGALGDVITTRAGDYVLDATPDQVDAGVFESSVADARQRSVTDPAGAAEAVRGALRLWRGPALSGVTPGLAAQATRLEESRLAALEDGVGWELAAGGHAALVAELTALVAEHPLRERLVGALMLALHRSGRTTEALEVYRRTHERLAGDLALAPGAELQQLHLAILRNDAPPSPPPQQQHGATRPGGAVPRQLPGAVAGFTGRVAQLEELTGLLDQRGTVVISAINGTAGVGKTTLAVHWAHRVADRFPDGQLYVNLRGFDPSGRPVRPAEAIRGFLDALGVPAQRIPDGLAEQAALYRSQLAGRRMLVVLDNARDTGQVRPLLPGAAGCLTVVTSRDHLGGLIVSEGARVLPLDLMTTAEARDLLASRLGRDRLAAEPEAAGDLIELGVHLPLALSIVAARATLAPALSLTELARQLRDVRDRLPALDIGDSSVDLGAVFSWSYRTLSAAAARMFRLLSLHPGPVISLSAAASLAGTGAGPAREALAELVKAQLLTEPVTGRFTHHDLLRAYSADRAGREETGQARRAALHRLLDHYLHTAHAATLLLDPPADRLRLAEPQPGTVVEPLGDDEQAWQWFTAERPVFAAAVDRAADAGFDTHAWQLAGSVANFCIRAGHWMQLVSTQLVAIAAAERAGEPYGTAWSLRELGRAYIRLGRYPDAHASLQRALELDERLGDPVGQARSHNNLGIVSYAQGSYRVALEQGKTAYALFHAARHRAGQAEALNAIGWMQTQLGDPAEALRSCSRALELHRAVGSRHGEADTWDSLGCAHHHLGDYRRAAACYHNALELFRKLGARHPQADTLIRLGDTHCDAGDLRAARAAWQRALPILDELHHPDADVLRARLEVSPAHVGGPGEPGGY</sequence>
<evidence type="ECO:0000256" key="7">
    <source>
        <dbReference type="SAM" id="MobiDB-lite"/>
    </source>
</evidence>
<evidence type="ECO:0000259" key="8">
    <source>
        <dbReference type="PROSITE" id="PS51755"/>
    </source>
</evidence>
<organism evidence="9 10">
    <name type="scientific">Amycolatopsis vancoresmycina DSM 44592</name>
    <dbReference type="NCBI Taxonomy" id="1292037"/>
    <lineage>
        <taxon>Bacteria</taxon>
        <taxon>Bacillati</taxon>
        <taxon>Actinomycetota</taxon>
        <taxon>Actinomycetes</taxon>
        <taxon>Pseudonocardiales</taxon>
        <taxon>Pseudonocardiaceae</taxon>
        <taxon>Amycolatopsis</taxon>
    </lineage>
</organism>
<feature type="domain" description="OmpR/PhoB-type" evidence="8">
    <location>
        <begin position="1"/>
        <end position="94"/>
    </location>
</feature>
<proteinExistence type="inferred from homology"/>
<evidence type="ECO:0000256" key="4">
    <source>
        <dbReference type="ARBA" id="ARBA00023163"/>
    </source>
</evidence>
<evidence type="ECO:0000313" key="9">
    <source>
        <dbReference type="EMBL" id="EOD66680.1"/>
    </source>
</evidence>
<dbReference type="Pfam" id="PF00486">
    <property type="entry name" value="Trans_reg_C"/>
    <property type="match status" value="1"/>
</dbReference>
<dbReference type="Pfam" id="PF03704">
    <property type="entry name" value="BTAD"/>
    <property type="match status" value="1"/>
</dbReference>
<dbReference type="PANTHER" id="PTHR35807:SF1">
    <property type="entry name" value="TRANSCRIPTIONAL REGULATOR REDD"/>
    <property type="match status" value="1"/>
</dbReference>
<name>R1HSX9_9PSEU</name>
<keyword evidence="2" id="KW-0805">Transcription regulation</keyword>
<dbReference type="InterPro" id="IPR027417">
    <property type="entry name" value="P-loop_NTPase"/>
</dbReference>
<dbReference type="AlphaFoldDB" id="R1HSX9"/>
<dbReference type="Gene3D" id="1.10.10.10">
    <property type="entry name" value="Winged helix-like DNA-binding domain superfamily/Winged helix DNA-binding domain"/>
    <property type="match status" value="1"/>
</dbReference>
<dbReference type="Gene3D" id="1.25.40.10">
    <property type="entry name" value="Tetratricopeptide repeat domain"/>
    <property type="match status" value="2"/>
</dbReference>
<protein>
    <submittedName>
        <fullName evidence="9">SARP family transcriptional regulator</fullName>
    </submittedName>
</protein>
<dbReference type="PROSITE" id="PS50005">
    <property type="entry name" value="TPR"/>
    <property type="match status" value="2"/>
</dbReference>
<keyword evidence="3 6" id="KW-0238">DNA-binding</keyword>
<evidence type="ECO:0000256" key="5">
    <source>
        <dbReference type="PROSITE-ProRule" id="PRU00339"/>
    </source>
</evidence>
<feature type="region of interest" description="Disordered" evidence="7">
    <location>
        <begin position="242"/>
        <end position="268"/>
    </location>
</feature>
<dbReference type="SMART" id="SM00028">
    <property type="entry name" value="TPR"/>
    <property type="match status" value="5"/>
</dbReference>
<dbReference type="EMBL" id="AOUO01000286">
    <property type="protein sequence ID" value="EOD66680.1"/>
    <property type="molecule type" value="Genomic_DNA"/>
</dbReference>